<evidence type="ECO:0000256" key="4">
    <source>
        <dbReference type="ARBA" id="ARBA00022691"/>
    </source>
</evidence>
<feature type="binding site" evidence="6">
    <location>
        <position position="80"/>
    </location>
    <ligand>
        <name>S-adenosyl-L-methionine</name>
        <dbReference type="ChEBI" id="CHEBI:59789"/>
    </ligand>
</feature>
<dbReference type="EMBL" id="QSFP01000002">
    <property type="protein sequence ID" value="RHA69602.1"/>
    <property type="molecule type" value="Genomic_DNA"/>
</dbReference>
<comment type="similarity">
    <text evidence="5 6">Belongs to the RNA methyltransferase RlmH family.</text>
</comment>
<dbReference type="HAMAP" id="MF_00658">
    <property type="entry name" value="23SrRNA_methyltr_H"/>
    <property type="match status" value="1"/>
</dbReference>
<dbReference type="Proteomes" id="UP000284465">
    <property type="component" value="Unassembled WGS sequence"/>
</dbReference>
<evidence type="ECO:0000256" key="6">
    <source>
        <dbReference type="HAMAP-Rule" id="MF_00658"/>
    </source>
</evidence>
<dbReference type="CDD" id="cd18081">
    <property type="entry name" value="RlmH-like"/>
    <property type="match status" value="1"/>
</dbReference>
<name>A0A173RCT7_9FIRM</name>
<dbReference type="AlphaFoldDB" id="A0A173RCT7"/>
<keyword evidence="2 6" id="KW-0489">Methyltransferase</keyword>
<dbReference type="Pfam" id="PF02590">
    <property type="entry name" value="SPOUT_MTase"/>
    <property type="match status" value="1"/>
</dbReference>
<dbReference type="PANTHER" id="PTHR33603:SF1">
    <property type="entry name" value="RIBOSOMAL RNA LARGE SUBUNIT METHYLTRANSFERASE H"/>
    <property type="match status" value="1"/>
</dbReference>
<evidence type="ECO:0000256" key="2">
    <source>
        <dbReference type="ARBA" id="ARBA00022603"/>
    </source>
</evidence>
<reference evidence="7 9" key="1">
    <citation type="submission" date="2015-09" db="EMBL/GenBank/DDBJ databases">
        <authorList>
            <consortium name="Pathogen Informatics"/>
        </authorList>
    </citation>
    <scope>NUCLEOTIDE SEQUENCE [LARGE SCALE GENOMIC DNA]</scope>
    <source>
        <strain evidence="7 9">2789STDY5834960</strain>
    </source>
</reference>
<feature type="binding site" evidence="6">
    <location>
        <begin position="131"/>
        <end position="136"/>
    </location>
    <ligand>
        <name>S-adenosyl-L-methionine</name>
        <dbReference type="ChEBI" id="CHEBI:59789"/>
    </ligand>
</feature>
<protein>
    <recommendedName>
        <fullName evidence="6">Ribosomal RNA large subunit methyltransferase H</fullName>
        <ecNumber evidence="6">2.1.1.177</ecNumber>
    </recommendedName>
    <alternativeName>
        <fullName evidence="6">23S rRNA (pseudouridine1915-N3)-methyltransferase</fullName>
    </alternativeName>
    <alternativeName>
        <fullName evidence="6">23S rRNA m3Psi1915 methyltransferase</fullName>
    </alternativeName>
    <alternativeName>
        <fullName evidence="6">rRNA (pseudouridine-N3-)-methyltransferase RlmH</fullName>
    </alternativeName>
</protein>
<dbReference type="PaxDb" id="166486-ERS852572_00321"/>
<evidence type="ECO:0000313" key="8">
    <source>
        <dbReference type="EMBL" id="RHA69602.1"/>
    </source>
</evidence>
<keyword evidence="3 6" id="KW-0808">Transferase</keyword>
<reference evidence="8 10" key="2">
    <citation type="submission" date="2018-08" db="EMBL/GenBank/DDBJ databases">
        <title>A genome reference for cultivated species of the human gut microbiota.</title>
        <authorList>
            <person name="Zou Y."/>
            <person name="Xue W."/>
            <person name="Luo G."/>
        </authorList>
    </citation>
    <scope>NUCLEOTIDE SEQUENCE [LARGE SCALE GENOMIC DNA]</scope>
    <source>
        <strain evidence="8 10">AM43-11</strain>
    </source>
</reference>
<comment type="subunit">
    <text evidence="6">Homodimer.</text>
</comment>
<proteinExistence type="inferred from homology"/>
<dbReference type="STRING" id="166486.ERS852572_00321"/>
<dbReference type="EMBL" id="CYXZ01000002">
    <property type="protein sequence ID" value="CUM75595.1"/>
    <property type="molecule type" value="Genomic_DNA"/>
</dbReference>
<comment type="subcellular location">
    <subcellularLocation>
        <location evidence="6">Cytoplasm</location>
    </subcellularLocation>
</comment>
<feature type="binding site" evidence="6">
    <location>
        <position position="112"/>
    </location>
    <ligand>
        <name>S-adenosyl-L-methionine</name>
        <dbReference type="ChEBI" id="CHEBI:59789"/>
    </ligand>
</feature>
<comment type="function">
    <text evidence="6">Specifically methylates the pseudouridine at position 1915 (m3Psi1915) in 23S rRNA.</text>
</comment>
<evidence type="ECO:0000256" key="3">
    <source>
        <dbReference type="ARBA" id="ARBA00022679"/>
    </source>
</evidence>
<evidence type="ECO:0000313" key="7">
    <source>
        <dbReference type="EMBL" id="CUM75595.1"/>
    </source>
</evidence>
<dbReference type="Gene3D" id="3.40.1280.10">
    <property type="match status" value="1"/>
</dbReference>
<dbReference type="PIRSF" id="PIRSF004505">
    <property type="entry name" value="MT_bac"/>
    <property type="match status" value="1"/>
</dbReference>
<keyword evidence="6" id="KW-0963">Cytoplasm</keyword>
<evidence type="ECO:0000313" key="10">
    <source>
        <dbReference type="Proteomes" id="UP000284465"/>
    </source>
</evidence>
<dbReference type="GO" id="GO:0070038">
    <property type="term" value="F:rRNA (pseudouridine-N3-)-methyltransferase activity"/>
    <property type="evidence" value="ECO:0007669"/>
    <property type="project" value="UniProtKB-UniRule"/>
</dbReference>
<dbReference type="GO" id="GO:0005737">
    <property type="term" value="C:cytoplasm"/>
    <property type="evidence" value="ECO:0007669"/>
    <property type="project" value="UniProtKB-SubCell"/>
</dbReference>
<dbReference type="Proteomes" id="UP000095350">
    <property type="component" value="Unassembled WGS sequence"/>
</dbReference>
<sequence>MKITILCVGKIKEKFYRDAIAEYSKRLSRYCKLDIIEVADEKTPENASDTVENQIREKEAERILMRLDKEAKEGAYVFALAIDGREFDSVELSKKIENLGTSGISQIVFLIGGSLGMSENLLKRADCKLSFSKMTFPHQLMRVILLEQVYRSYRIMNGEPYHK</sequence>
<dbReference type="InterPro" id="IPR003742">
    <property type="entry name" value="RlmH-like"/>
</dbReference>
<evidence type="ECO:0000256" key="5">
    <source>
        <dbReference type="ARBA" id="ARBA00038303"/>
    </source>
</evidence>
<dbReference type="InterPro" id="IPR029028">
    <property type="entry name" value="Alpha/beta_knot_MTases"/>
</dbReference>
<organism evidence="7 9">
    <name type="scientific">Roseburia intestinalis</name>
    <dbReference type="NCBI Taxonomy" id="166486"/>
    <lineage>
        <taxon>Bacteria</taxon>
        <taxon>Bacillati</taxon>
        <taxon>Bacillota</taxon>
        <taxon>Clostridia</taxon>
        <taxon>Lachnospirales</taxon>
        <taxon>Lachnospiraceae</taxon>
        <taxon>Roseburia</taxon>
    </lineage>
</organism>
<accession>A0A173RCT7</accession>
<keyword evidence="4 6" id="KW-0949">S-adenosyl-L-methionine</keyword>
<evidence type="ECO:0000256" key="1">
    <source>
        <dbReference type="ARBA" id="ARBA00022552"/>
    </source>
</evidence>
<dbReference type="RefSeq" id="WP_006858304.1">
    <property type="nucleotide sequence ID" value="NZ_CABIYH010000002.1"/>
</dbReference>
<dbReference type="OrthoDB" id="9806643at2"/>
<dbReference type="InterPro" id="IPR029026">
    <property type="entry name" value="tRNA_m1G_MTases_N"/>
</dbReference>
<dbReference type="GeneID" id="61433232"/>
<evidence type="ECO:0000313" key="9">
    <source>
        <dbReference type="Proteomes" id="UP000095350"/>
    </source>
</evidence>
<dbReference type="NCBIfam" id="TIGR00246">
    <property type="entry name" value="tRNA_RlmH_YbeA"/>
    <property type="match status" value="1"/>
</dbReference>
<dbReference type="PANTHER" id="PTHR33603">
    <property type="entry name" value="METHYLTRANSFERASE"/>
    <property type="match status" value="1"/>
</dbReference>
<keyword evidence="1 6" id="KW-0698">rRNA processing</keyword>
<gene>
    <name evidence="6 7" type="primary">rlmH</name>
    <name evidence="8" type="ORF">DW927_01955</name>
    <name evidence="7" type="ORF">ERS852572_00321</name>
</gene>
<dbReference type="SUPFAM" id="SSF75217">
    <property type="entry name" value="alpha/beta knot"/>
    <property type="match status" value="1"/>
</dbReference>
<comment type="catalytic activity">
    <reaction evidence="6">
        <text>pseudouridine(1915) in 23S rRNA + S-adenosyl-L-methionine = N(3)-methylpseudouridine(1915) in 23S rRNA + S-adenosyl-L-homocysteine + H(+)</text>
        <dbReference type="Rhea" id="RHEA:42752"/>
        <dbReference type="Rhea" id="RHEA-COMP:10221"/>
        <dbReference type="Rhea" id="RHEA-COMP:10222"/>
        <dbReference type="ChEBI" id="CHEBI:15378"/>
        <dbReference type="ChEBI" id="CHEBI:57856"/>
        <dbReference type="ChEBI" id="CHEBI:59789"/>
        <dbReference type="ChEBI" id="CHEBI:65314"/>
        <dbReference type="ChEBI" id="CHEBI:74486"/>
        <dbReference type="EC" id="2.1.1.177"/>
    </reaction>
</comment>
<dbReference type="NCBIfam" id="NF000985">
    <property type="entry name" value="PRK00103.1-3"/>
    <property type="match status" value="1"/>
</dbReference>
<dbReference type="EC" id="2.1.1.177" evidence="6"/>